<dbReference type="PANTHER" id="PTHR21166">
    <property type="entry name" value="CELL DIVISION CONTROL PROTEIN 24 OB DOMAIN-CONTAINING PROTEIN-RELATED"/>
    <property type="match status" value="1"/>
</dbReference>
<dbReference type="EMBL" id="ML976047">
    <property type="protein sequence ID" value="KAF1941467.1"/>
    <property type="molecule type" value="Genomic_DNA"/>
</dbReference>
<organism evidence="1 2">
    <name type="scientific">Clathrospora elynae</name>
    <dbReference type="NCBI Taxonomy" id="706981"/>
    <lineage>
        <taxon>Eukaryota</taxon>
        <taxon>Fungi</taxon>
        <taxon>Dikarya</taxon>
        <taxon>Ascomycota</taxon>
        <taxon>Pezizomycotina</taxon>
        <taxon>Dothideomycetes</taxon>
        <taxon>Pleosporomycetidae</taxon>
        <taxon>Pleosporales</taxon>
        <taxon>Diademaceae</taxon>
        <taxon>Clathrospora</taxon>
    </lineage>
</organism>
<protein>
    <recommendedName>
        <fullName evidence="3">Nucleic acid-binding protein</fullName>
    </recommendedName>
</protein>
<dbReference type="SUPFAM" id="SSF50249">
    <property type="entry name" value="Nucleic acid-binding proteins"/>
    <property type="match status" value="1"/>
</dbReference>
<accession>A0A6A5SWS3</accession>
<dbReference type="InterPro" id="IPR052469">
    <property type="entry name" value="MEIOB"/>
</dbReference>
<sequence>MPALSSIQAYFSSSPTKKSDGFTAEEPTLNYEEADLGSLEPGPRNLALIGRIVYFHDQAKPSKSHKAAQGCIKMMLADNTGVLTVRLWYGNTQYRLKLGQLVSVWTVHISNSSEHNSLAPSTAPLFTTIFPEGERNCYFMVHQKSDDGTRFKRPFGVRESRVLTGMMTLKSFTDGGYDVEAPKLLVCVKSIGARKKYMNRNGTTSELVSLGIFDDTAEATLTLYSSICDSASTFTPSKTVLLISNPGWRIEKTAKLSLNGSSRVDVDPDMGDARRLRALAQRLTKKEHVNPPFTVADEVVRGFEDAALRALYTFADIDSTARLLSNAHSAETVAGYLSVIITELNMVTPFKRNMIMSNECCGIPIFANAVSVRCKHCDKSVPLRINPRILGPIIDETGQISSGKLILSDTAWEQLLGRSAQQLVDTGLDVLLYLEQRLLFLRVTLGFALSLEDEIGRLAIWCVKN</sequence>
<dbReference type="GO" id="GO:0000712">
    <property type="term" value="P:resolution of meiotic recombination intermediates"/>
    <property type="evidence" value="ECO:0007669"/>
    <property type="project" value="TreeGrafter"/>
</dbReference>
<dbReference type="AlphaFoldDB" id="A0A6A5SWS3"/>
<evidence type="ECO:0000313" key="2">
    <source>
        <dbReference type="Proteomes" id="UP000800038"/>
    </source>
</evidence>
<dbReference type="PANTHER" id="PTHR21166:SF2">
    <property type="entry name" value="CELL DIVISION CONTROL PROTEIN 24 OB DOMAIN-CONTAINING PROTEIN-RELATED"/>
    <property type="match status" value="1"/>
</dbReference>
<gene>
    <name evidence="1" type="ORF">EJ02DRAFT_512395</name>
</gene>
<dbReference type="InterPro" id="IPR012340">
    <property type="entry name" value="NA-bd_OB-fold"/>
</dbReference>
<dbReference type="Gene3D" id="2.40.50.140">
    <property type="entry name" value="Nucleic acid-binding proteins"/>
    <property type="match status" value="1"/>
</dbReference>
<dbReference type="Proteomes" id="UP000800038">
    <property type="component" value="Unassembled WGS sequence"/>
</dbReference>
<dbReference type="GO" id="GO:0008310">
    <property type="term" value="F:single-stranded DNA 3'-5' DNA exonuclease activity"/>
    <property type="evidence" value="ECO:0007669"/>
    <property type="project" value="TreeGrafter"/>
</dbReference>
<dbReference type="GO" id="GO:0003697">
    <property type="term" value="F:single-stranded DNA binding"/>
    <property type="evidence" value="ECO:0007669"/>
    <property type="project" value="TreeGrafter"/>
</dbReference>
<evidence type="ECO:0000313" key="1">
    <source>
        <dbReference type="EMBL" id="KAF1941467.1"/>
    </source>
</evidence>
<proteinExistence type="predicted"/>
<name>A0A6A5SWS3_9PLEO</name>
<evidence type="ECO:0008006" key="3">
    <source>
        <dbReference type="Google" id="ProtNLM"/>
    </source>
</evidence>
<reference evidence="1" key="1">
    <citation type="journal article" date="2020" name="Stud. Mycol.">
        <title>101 Dothideomycetes genomes: a test case for predicting lifestyles and emergence of pathogens.</title>
        <authorList>
            <person name="Haridas S."/>
            <person name="Albert R."/>
            <person name="Binder M."/>
            <person name="Bloem J."/>
            <person name="Labutti K."/>
            <person name="Salamov A."/>
            <person name="Andreopoulos B."/>
            <person name="Baker S."/>
            <person name="Barry K."/>
            <person name="Bills G."/>
            <person name="Bluhm B."/>
            <person name="Cannon C."/>
            <person name="Castanera R."/>
            <person name="Culley D."/>
            <person name="Daum C."/>
            <person name="Ezra D."/>
            <person name="Gonzalez J."/>
            <person name="Henrissat B."/>
            <person name="Kuo A."/>
            <person name="Liang C."/>
            <person name="Lipzen A."/>
            <person name="Lutzoni F."/>
            <person name="Magnuson J."/>
            <person name="Mondo S."/>
            <person name="Nolan M."/>
            <person name="Ohm R."/>
            <person name="Pangilinan J."/>
            <person name="Park H.-J."/>
            <person name="Ramirez L."/>
            <person name="Alfaro M."/>
            <person name="Sun H."/>
            <person name="Tritt A."/>
            <person name="Yoshinaga Y."/>
            <person name="Zwiers L.-H."/>
            <person name="Turgeon B."/>
            <person name="Goodwin S."/>
            <person name="Spatafora J."/>
            <person name="Crous P."/>
            <person name="Grigoriev I."/>
        </authorList>
    </citation>
    <scope>NUCLEOTIDE SEQUENCE</scope>
    <source>
        <strain evidence="1">CBS 161.51</strain>
    </source>
</reference>
<dbReference type="OrthoDB" id="3248508at2759"/>
<keyword evidence="2" id="KW-1185">Reference proteome</keyword>